<dbReference type="InterPro" id="IPR019448">
    <property type="entry name" value="NT-C2"/>
</dbReference>
<dbReference type="InterPro" id="IPR021827">
    <property type="entry name" value="Nup186/Nup192/Nup205"/>
</dbReference>
<sequence length="1041" mass="112934">MVLGLKAKNRRSASVQINYLIHVEDIKPWPPSQSLRSLRSVLIQWENGDRNSGSTNIVVPSLGSVVVEGKIEFNESFRLPVTLLRDVSVKGGDADAFKKNCLEFNLYEARRDKTVKGQSLATAIIDLADYGVVQDALSISAPMNCKRSYGNTDQPILNIKIQPVRKGRTNSSLRDNQSRRVSQNDDGGGSVSALMNEEYAEEAESASFTDDDVSSHSSQTIASTAFDSIGGLPPQENGADTVRHSTGGGNKDHALASNLKFEQSNMTSCIGSQENPKGSSSCSSSIDLSSDLGSPVNGPASESNFPNSSSTSIQQHVASHGFHSSSSSLVYENTEEDSDIRSNDNGHLALEVHEKISNTTSVVSGDGERNIKENVLHSFVASPDKNSQMVGKLDSSKYSDSKVNGNNDGKGWEIGSDHLEEAETTDDYFDGSMEDKYGKEPQEKGLEIENLDEKTLFTEDEPSVTGSATRGQASLEGDTFSLSSGSPGLKSNILKTERLKNVKSVRSSTDLGRTNGLVSGTQHTEVTEAGVLGDAQYIGRNFRSNERKDAKVYPKDTKSAFLDSKIQQLEYRIKMLEGELREAAAVEASLYSVVAEHGSSMSKVHAPARRLSRLYLHACRESSLSRKASAARSAVSGLFLVAKACGNDVPRLTFWLSNSIVLRTIISKAIGDRELPLPAEFGIERNGGVKVINKTLTPHMHSTAATTINECLGSSSRKTYERLSSSGEQEQGNFAIDLWKKAFRDACERLCPIRAGGHECGCLPLLARLIMEQCVARLDVAMFNAILRESADEIPTDPVSDPISDAKVLPISAGKSSFGAGAQLKNAIGNWSRWLTDLFGMDDDDSIDDANNHDDTDEREDASFKSFHLLNALSDLMMLPKDMLLSKTIRKEVCPSFGAPLIKRVVGNFVPDEFCPDPIPRVVLEALDSEDHFEPGEESLMNFPCAAAPTVYSPPLAASVANIIGETGSQTHLRRSGSSVLRKSYTSDDELDELNSPLSSIFIDGSLSSAVPTKFSWVSKGNGNQDAVRYELLRSVWMNSD</sequence>
<dbReference type="AlphaFoldDB" id="A0A922FCS8"/>
<dbReference type="Proteomes" id="UP000811246">
    <property type="component" value="Chromosome 3"/>
</dbReference>
<feature type="region of interest" description="Disordered" evidence="1">
    <location>
        <begin position="199"/>
        <end position="218"/>
    </location>
</feature>
<feature type="compositionally biased region" description="Low complexity" evidence="1">
    <location>
        <begin position="278"/>
        <end position="294"/>
    </location>
</feature>
<feature type="compositionally biased region" description="Polar residues" evidence="1">
    <location>
        <begin position="169"/>
        <end position="185"/>
    </location>
</feature>
<dbReference type="PANTHER" id="PTHR31344">
    <property type="entry name" value="NUCLEAR PORE COMPLEX PROTEIN NUP205"/>
    <property type="match status" value="1"/>
</dbReference>
<feature type="compositionally biased region" description="Polar residues" evidence="1">
    <location>
        <begin position="268"/>
        <end position="277"/>
    </location>
</feature>
<proteinExistence type="predicted"/>
<dbReference type="PROSITE" id="PS51840">
    <property type="entry name" value="C2_NT"/>
    <property type="match status" value="1"/>
</dbReference>
<organism evidence="3 4">
    <name type="scientific">Carya illinoinensis</name>
    <name type="common">Pecan</name>
    <dbReference type="NCBI Taxonomy" id="32201"/>
    <lineage>
        <taxon>Eukaryota</taxon>
        <taxon>Viridiplantae</taxon>
        <taxon>Streptophyta</taxon>
        <taxon>Embryophyta</taxon>
        <taxon>Tracheophyta</taxon>
        <taxon>Spermatophyta</taxon>
        <taxon>Magnoliopsida</taxon>
        <taxon>eudicotyledons</taxon>
        <taxon>Gunneridae</taxon>
        <taxon>Pentapetalae</taxon>
        <taxon>rosids</taxon>
        <taxon>fabids</taxon>
        <taxon>Fagales</taxon>
        <taxon>Juglandaceae</taxon>
        <taxon>Carya</taxon>
    </lineage>
</organism>
<evidence type="ECO:0000313" key="4">
    <source>
        <dbReference type="Proteomes" id="UP000811246"/>
    </source>
</evidence>
<dbReference type="Pfam" id="PF10358">
    <property type="entry name" value="NT-C2"/>
    <property type="match status" value="1"/>
</dbReference>
<feature type="region of interest" description="Disordered" evidence="1">
    <location>
        <begin position="164"/>
        <end position="191"/>
    </location>
</feature>
<comment type="caution">
    <text evidence="3">The sequence shown here is derived from an EMBL/GenBank/DDBJ whole genome shotgun (WGS) entry which is preliminary data.</text>
</comment>
<feature type="domain" description="C2 NT-type" evidence="2">
    <location>
        <begin position="7"/>
        <end position="165"/>
    </location>
</feature>
<feature type="region of interest" description="Disordered" evidence="1">
    <location>
        <begin position="226"/>
        <end position="253"/>
    </location>
</feature>
<dbReference type="GO" id="GO:0005643">
    <property type="term" value="C:nuclear pore"/>
    <property type="evidence" value="ECO:0007669"/>
    <property type="project" value="InterPro"/>
</dbReference>
<evidence type="ECO:0000256" key="1">
    <source>
        <dbReference type="SAM" id="MobiDB-lite"/>
    </source>
</evidence>
<feature type="region of interest" description="Disordered" evidence="1">
    <location>
        <begin position="268"/>
        <end position="343"/>
    </location>
</feature>
<evidence type="ECO:0000259" key="2">
    <source>
        <dbReference type="PROSITE" id="PS51840"/>
    </source>
</evidence>
<gene>
    <name evidence="3" type="ORF">I3842_03G048100</name>
</gene>
<dbReference type="EMBL" id="CM031827">
    <property type="protein sequence ID" value="KAG6720223.1"/>
    <property type="molecule type" value="Genomic_DNA"/>
</dbReference>
<feature type="compositionally biased region" description="Low complexity" evidence="1">
    <location>
        <begin position="301"/>
        <end position="312"/>
    </location>
</feature>
<dbReference type="PANTHER" id="PTHR31344:SF15">
    <property type="entry name" value="EEIG1_EHBP1 PROTEIN AMINO-TERMINAL DOMAIN PROTEIN"/>
    <property type="match status" value="1"/>
</dbReference>
<evidence type="ECO:0000313" key="3">
    <source>
        <dbReference type="EMBL" id="KAG6720223.1"/>
    </source>
</evidence>
<name>A0A922FCS8_CARIL</name>
<feature type="region of interest" description="Disordered" evidence="1">
    <location>
        <begin position="460"/>
        <end position="483"/>
    </location>
</feature>
<protein>
    <recommendedName>
        <fullName evidence="2">C2 NT-type domain-containing protein</fullName>
    </recommendedName>
</protein>
<feature type="compositionally biased region" description="Acidic residues" evidence="1">
    <location>
        <begin position="199"/>
        <end position="212"/>
    </location>
</feature>
<reference evidence="3" key="1">
    <citation type="submission" date="2021-01" db="EMBL/GenBank/DDBJ databases">
        <authorList>
            <person name="Lovell J.T."/>
            <person name="Bentley N."/>
            <person name="Bhattarai G."/>
            <person name="Jenkins J.W."/>
            <person name="Sreedasyam A."/>
            <person name="Alarcon Y."/>
            <person name="Bock C."/>
            <person name="Boston L."/>
            <person name="Carlson J."/>
            <person name="Cervantes K."/>
            <person name="Clermont K."/>
            <person name="Krom N."/>
            <person name="Kubenka K."/>
            <person name="Mamidi S."/>
            <person name="Mattison C."/>
            <person name="Monteros M."/>
            <person name="Pisani C."/>
            <person name="Plott C."/>
            <person name="Rajasekar S."/>
            <person name="Rhein H.S."/>
            <person name="Rohla C."/>
            <person name="Song M."/>
            <person name="Hilaire R.S."/>
            <person name="Shu S."/>
            <person name="Wells L."/>
            <person name="Wang X."/>
            <person name="Webber J."/>
            <person name="Heerema R.J."/>
            <person name="Klein P."/>
            <person name="Conner P."/>
            <person name="Grauke L."/>
            <person name="Grimwood J."/>
            <person name="Schmutz J."/>
            <person name="Randall J.J."/>
        </authorList>
    </citation>
    <scope>NUCLEOTIDE SEQUENCE</scope>
    <source>
        <tissue evidence="3">Leaf</tissue>
    </source>
</reference>
<accession>A0A922FCS8</accession>